<protein>
    <recommendedName>
        <fullName evidence="5">Neurotransmitter-gated ion-channel ligand-binding domain-containing protein</fullName>
    </recommendedName>
</protein>
<reference evidence="6" key="1">
    <citation type="submission" date="2020-11" db="EMBL/GenBank/DDBJ databases">
        <authorList>
            <person name="Tran Van P."/>
        </authorList>
    </citation>
    <scope>NUCLEOTIDE SEQUENCE</scope>
</reference>
<dbReference type="GO" id="GO:0005230">
    <property type="term" value="F:extracellular ligand-gated monoatomic ion channel activity"/>
    <property type="evidence" value="ECO:0007669"/>
    <property type="project" value="InterPro"/>
</dbReference>
<keyword evidence="4" id="KW-0813">Transport</keyword>
<dbReference type="AlphaFoldDB" id="A0A7R9LB79"/>
<dbReference type="Pfam" id="PF02931">
    <property type="entry name" value="Neur_chan_LBD"/>
    <property type="match status" value="1"/>
</dbReference>
<keyword evidence="3 4" id="KW-0472">Membrane</keyword>
<keyword evidence="2 4" id="KW-0732">Signal</keyword>
<comment type="similarity">
    <text evidence="4">Belongs to the ligand-gated ion channel (TC 1.A.9) family.</text>
</comment>
<evidence type="ECO:0000313" key="6">
    <source>
        <dbReference type="EMBL" id="CAD7637539.1"/>
    </source>
</evidence>
<gene>
    <name evidence="6" type="ORF">ONB1V03_LOCUS871</name>
</gene>
<dbReference type="InterPro" id="IPR006028">
    <property type="entry name" value="GABAA/Glycine_rcpt"/>
</dbReference>
<feature type="chain" id="PRO_5035956893" description="Neurotransmitter-gated ion-channel ligand-binding domain-containing protein" evidence="4">
    <location>
        <begin position="20"/>
        <end position="343"/>
    </location>
</feature>
<keyword evidence="4" id="KW-0407">Ion channel</keyword>
<dbReference type="InterPro" id="IPR006202">
    <property type="entry name" value="Neur_chan_lig-bd"/>
</dbReference>
<dbReference type="InterPro" id="IPR036734">
    <property type="entry name" value="Neur_chan_lig-bd_sf"/>
</dbReference>
<feature type="transmembrane region" description="Helical" evidence="4">
    <location>
        <begin position="236"/>
        <end position="255"/>
    </location>
</feature>
<dbReference type="EMBL" id="CAJPVJ010000098">
    <property type="protein sequence ID" value="CAG2160811.1"/>
    <property type="molecule type" value="Genomic_DNA"/>
</dbReference>
<evidence type="ECO:0000256" key="4">
    <source>
        <dbReference type="RuleBase" id="RU000687"/>
    </source>
</evidence>
<evidence type="ECO:0000256" key="1">
    <source>
        <dbReference type="ARBA" id="ARBA00004141"/>
    </source>
</evidence>
<keyword evidence="4" id="KW-0812">Transmembrane</keyword>
<feature type="signal peptide" evidence="4">
    <location>
        <begin position="1"/>
        <end position="19"/>
    </location>
</feature>
<evidence type="ECO:0000256" key="3">
    <source>
        <dbReference type="ARBA" id="ARBA00023136"/>
    </source>
</evidence>
<dbReference type="OrthoDB" id="6514602at2759"/>
<organism evidence="6">
    <name type="scientific">Oppiella nova</name>
    <dbReference type="NCBI Taxonomy" id="334625"/>
    <lineage>
        <taxon>Eukaryota</taxon>
        <taxon>Metazoa</taxon>
        <taxon>Ecdysozoa</taxon>
        <taxon>Arthropoda</taxon>
        <taxon>Chelicerata</taxon>
        <taxon>Arachnida</taxon>
        <taxon>Acari</taxon>
        <taxon>Acariformes</taxon>
        <taxon>Sarcoptiformes</taxon>
        <taxon>Oribatida</taxon>
        <taxon>Brachypylina</taxon>
        <taxon>Oppioidea</taxon>
        <taxon>Oppiidae</taxon>
        <taxon>Oppiella</taxon>
    </lineage>
</organism>
<accession>A0A7R9LB79</accession>
<evidence type="ECO:0000313" key="7">
    <source>
        <dbReference type="Proteomes" id="UP000728032"/>
    </source>
</evidence>
<dbReference type="InterPro" id="IPR018000">
    <property type="entry name" value="Neurotransmitter_ion_chnl_CS"/>
</dbReference>
<name>A0A7R9LB79_9ACAR</name>
<dbReference type="Proteomes" id="UP000728032">
    <property type="component" value="Unassembled WGS sequence"/>
</dbReference>
<feature type="transmembrane region" description="Helical" evidence="4">
    <location>
        <begin position="205"/>
        <end position="224"/>
    </location>
</feature>
<dbReference type="PRINTS" id="PR00253">
    <property type="entry name" value="GABAARECEPTR"/>
</dbReference>
<comment type="subcellular location">
    <subcellularLocation>
        <location evidence="1">Membrane</location>
        <topology evidence="1">Multi-pass membrane protein</topology>
    </subcellularLocation>
</comment>
<dbReference type="PROSITE" id="PS00236">
    <property type="entry name" value="NEUROTR_ION_CHANNEL"/>
    <property type="match status" value="1"/>
</dbReference>
<dbReference type="SUPFAM" id="SSF63712">
    <property type="entry name" value="Nicotinic receptor ligand binding domain-like"/>
    <property type="match status" value="1"/>
</dbReference>
<dbReference type="InterPro" id="IPR006201">
    <property type="entry name" value="Neur_channel"/>
</dbReference>
<dbReference type="PANTHER" id="PTHR18945">
    <property type="entry name" value="NEUROTRANSMITTER GATED ION CHANNEL"/>
    <property type="match status" value="1"/>
</dbReference>
<dbReference type="GO" id="GO:0004888">
    <property type="term" value="F:transmembrane signaling receptor activity"/>
    <property type="evidence" value="ECO:0007669"/>
    <property type="project" value="InterPro"/>
</dbReference>
<sequence length="343" mass="40574">MKFCIALILLPLMATQVFGDAYKTEKEILDKVLNKNIYDLRIVPRNYNESTKIGGPVVVRTNMYIRSIDYIDTHSMTYKMQITFRLQWHDPRLRFDDMNGQIKYLVLQDMTRIWIPDVFFSNSQSTQSHTDLVPNVLLRIYPDGSVLFSKRLTSTLSCPMDLMYYPFDKQICPFIAASYGYTTDDIILLWKEGDPVQLRRSSVKYTFQWFVTTGILTFLSFISFWMKSQNSSRIKYLVIILLVLYSHIVVINMWSSPKTTYYMTKDWWFMWCVNFVVAVIIEWTIKPLVSKDSLNSNCGEKWRNWSFGRKVDLLSAVIFPVLFIAYIAYFCHKTFGREDWNEY</sequence>
<evidence type="ECO:0000259" key="5">
    <source>
        <dbReference type="Pfam" id="PF02931"/>
    </source>
</evidence>
<keyword evidence="7" id="KW-1185">Reference proteome</keyword>
<evidence type="ECO:0000256" key="2">
    <source>
        <dbReference type="ARBA" id="ARBA00022729"/>
    </source>
</evidence>
<feature type="domain" description="Neurotransmitter-gated ion-channel ligand-binding" evidence="5">
    <location>
        <begin position="25"/>
        <end position="219"/>
    </location>
</feature>
<keyword evidence="4" id="KW-1133">Transmembrane helix</keyword>
<keyword evidence="4" id="KW-0406">Ion transport</keyword>
<dbReference type="Gene3D" id="2.70.170.10">
    <property type="entry name" value="Neurotransmitter-gated ion-channel ligand-binding domain"/>
    <property type="match status" value="1"/>
</dbReference>
<dbReference type="PRINTS" id="PR00252">
    <property type="entry name" value="NRIONCHANNEL"/>
</dbReference>
<feature type="transmembrane region" description="Helical" evidence="4">
    <location>
        <begin position="311"/>
        <end position="330"/>
    </location>
</feature>
<dbReference type="GO" id="GO:0016020">
    <property type="term" value="C:membrane"/>
    <property type="evidence" value="ECO:0007669"/>
    <property type="project" value="UniProtKB-SubCell"/>
</dbReference>
<dbReference type="EMBL" id="OC914923">
    <property type="protein sequence ID" value="CAD7637539.1"/>
    <property type="molecule type" value="Genomic_DNA"/>
</dbReference>
<feature type="transmembrane region" description="Helical" evidence="4">
    <location>
        <begin position="267"/>
        <end position="285"/>
    </location>
</feature>
<proteinExistence type="inferred from homology"/>